<reference evidence="9" key="1">
    <citation type="journal article" date="2011" name="PLoS Genet.">
        <title>The genome sequence of the leaf-cutter ant Atta cephalotes reveals insights into its obligate symbiotic lifestyle.</title>
        <authorList>
            <person name="Suen G."/>
            <person name="Teiling C."/>
            <person name="Li L."/>
            <person name="Holt C."/>
            <person name="Abouheif E."/>
            <person name="Bornberg-Bauer E."/>
            <person name="Bouffard P."/>
            <person name="Caldera E.J."/>
            <person name="Cash E."/>
            <person name="Cavanaugh A."/>
            <person name="Denas O."/>
            <person name="Elhaik E."/>
            <person name="Fave M.J."/>
            <person name="Gadau J."/>
            <person name="Gibson J.D."/>
            <person name="Graur D."/>
            <person name="Grubbs K.J."/>
            <person name="Hagen D.E."/>
            <person name="Harkins T.T."/>
            <person name="Helmkampf M."/>
            <person name="Hu H."/>
            <person name="Johnson B.R."/>
            <person name="Kim J."/>
            <person name="Marsh S.E."/>
            <person name="Moeller J.A."/>
            <person name="Munoz-Torres M.C."/>
            <person name="Murphy M.C."/>
            <person name="Naughton M.C."/>
            <person name="Nigam S."/>
            <person name="Overson R."/>
            <person name="Rajakumar R."/>
            <person name="Reese J.T."/>
            <person name="Scott J.J."/>
            <person name="Smith C.R."/>
            <person name="Tao S."/>
            <person name="Tsutsui N.D."/>
            <person name="Viljakainen L."/>
            <person name="Wissler L."/>
            <person name="Yandell M.D."/>
            <person name="Zimmer F."/>
            <person name="Taylor J."/>
            <person name="Slater S.C."/>
            <person name="Clifton S.W."/>
            <person name="Warren W.C."/>
            <person name="Elsik C.G."/>
            <person name="Smith C.D."/>
            <person name="Weinstock G.M."/>
            <person name="Gerardo N.M."/>
            <person name="Currie C.R."/>
        </authorList>
    </citation>
    <scope>NUCLEOTIDE SEQUENCE [LARGE SCALE GENOMIC DNA]</scope>
</reference>
<evidence type="ECO:0000313" key="9">
    <source>
        <dbReference type="Proteomes" id="UP000005205"/>
    </source>
</evidence>
<evidence type="ECO:0000256" key="1">
    <source>
        <dbReference type="ARBA" id="ARBA00004141"/>
    </source>
</evidence>
<organism evidence="8 9">
    <name type="scientific">Atta cephalotes</name>
    <name type="common">Leafcutter ant</name>
    <dbReference type="NCBI Taxonomy" id="12957"/>
    <lineage>
        <taxon>Eukaryota</taxon>
        <taxon>Metazoa</taxon>
        <taxon>Ecdysozoa</taxon>
        <taxon>Arthropoda</taxon>
        <taxon>Hexapoda</taxon>
        <taxon>Insecta</taxon>
        <taxon>Pterygota</taxon>
        <taxon>Neoptera</taxon>
        <taxon>Endopterygota</taxon>
        <taxon>Hymenoptera</taxon>
        <taxon>Apocrita</taxon>
        <taxon>Aculeata</taxon>
        <taxon>Formicoidea</taxon>
        <taxon>Formicidae</taxon>
        <taxon>Myrmicinae</taxon>
        <taxon>Atta</taxon>
    </lineage>
</organism>
<reference evidence="8" key="2">
    <citation type="submission" date="2016-04" db="UniProtKB">
        <authorList>
            <consortium name="EnsemblMetazoa"/>
        </authorList>
    </citation>
    <scope>IDENTIFICATION</scope>
</reference>
<dbReference type="InterPro" id="IPR008253">
    <property type="entry name" value="Marvel"/>
</dbReference>
<evidence type="ECO:0000256" key="4">
    <source>
        <dbReference type="ARBA" id="ARBA00023136"/>
    </source>
</evidence>
<evidence type="ECO:0000313" key="8">
    <source>
        <dbReference type="EnsemblMetazoa" id="XP_012055564.1"/>
    </source>
</evidence>
<dbReference type="Proteomes" id="UP000005205">
    <property type="component" value="Unassembled WGS sequence"/>
</dbReference>
<dbReference type="InParanoid" id="A0A158NDF6"/>
<evidence type="ECO:0000256" key="3">
    <source>
        <dbReference type="ARBA" id="ARBA00022989"/>
    </source>
</evidence>
<proteinExistence type="predicted"/>
<keyword evidence="9" id="KW-1185">Reference proteome</keyword>
<dbReference type="PROSITE" id="PS51225">
    <property type="entry name" value="MARVEL"/>
    <property type="match status" value="1"/>
</dbReference>
<dbReference type="OrthoDB" id="6481667at2759"/>
<dbReference type="KEGG" id="acep:105618645"/>
<feature type="transmembrane region" description="Helical" evidence="6">
    <location>
        <begin position="98"/>
        <end position="119"/>
    </location>
</feature>
<sequence>MAHSSVRSRPSIAPTITFNFAYLKTSNGILKLLQLILGICCIGIVGHQFSTVSYYRNTTELFFLLITTTFMIGTFIILLSFLTSVTTATIMSKTIYEIIYNSIAFGLLLAASLTLLININNDKQHRGFELLLGASICGLVNAALYFCSTIVALRTYKGH</sequence>
<name>A0A158NDF6_ATTCE</name>
<evidence type="ECO:0000256" key="5">
    <source>
        <dbReference type="PROSITE-ProRule" id="PRU00581"/>
    </source>
</evidence>
<evidence type="ECO:0000256" key="6">
    <source>
        <dbReference type="SAM" id="Phobius"/>
    </source>
</evidence>
<keyword evidence="4 5" id="KW-0472">Membrane</keyword>
<gene>
    <name evidence="8" type="primary">105618645</name>
</gene>
<accession>A0A158NDF6</accession>
<feature type="transmembrane region" description="Helical" evidence="6">
    <location>
        <begin position="131"/>
        <end position="153"/>
    </location>
</feature>
<feature type="domain" description="MARVEL" evidence="7">
    <location>
        <begin position="22"/>
        <end position="157"/>
    </location>
</feature>
<dbReference type="AlphaFoldDB" id="A0A158NDF6"/>
<dbReference type="FunCoup" id="A0A158NDF6">
    <property type="interactions" value="3"/>
</dbReference>
<keyword evidence="2 5" id="KW-0812">Transmembrane</keyword>
<dbReference type="Pfam" id="PF01284">
    <property type="entry name" value="MARVEL"/>
    <property type="match status" value="1"/>
</dbReference>
<dbReference type="GO" id="GO:0016020">
    <property type="term" value="C:membrane"/>
    <property type="evidence" value="ECO:0007669"/>
    <property type="project" value="UniProtKB-SubCell"/>
</dbReference>
<protein>
    <recommendedName>
        <fullName evidence="7">MARVEL domain-containing protein</fullName>
    </recommendedName>
</protein>
<keyword evidence="3 6" id="KW-1133">Transmembrane helix</keyword>
<evidence type="ECO:0000259" key="7">
    <source>
        <dbReference type="PROSITE" id="PS51225"/>
    </source>
</evidence>
<feature type="transmembrane region" description="Helical" evidence="6">
    <location>
        <begin position="61"/>
        <end position="86"/>
    </location>
</feature>
<feature type="transmembrane region" description="Helical" evidence="6">
    <location>
        <begin position="32"/>
        <end position="49"/>
    </location>
</feature>
<comment type="subcellular location">
    <subcellularLocation>
        <location evidence="1">Membrane</location>
        <topology evidence="1">Multi-pass membrane protein</topology>
    </subcellularLocation>
</comment>
<dbReference type="EMBL" id="ADTU01012401">
    <property type="status" value="NOT_ANNOTATED_CDS"/>
    <property type="molecule type" value="Genomic_DNA"/>
</dbReference>
<dbReference type="EnsemblMetazoa" id="XM_012200174.1">
    <property type="protein sequence ID" value="XP_012055564.1"/>
    <property type="gene ID" value="LOC105618645"/>
</dbReference>
<evidence type="ECO:0000256" key="2">
    <source>
        <dbReference type="ARBA" id="ARBA00022692"/>
    </source>
</evidence>